<feature type="region of interest" description="Disordered" evidence="2">
    <location>
        <begin position="133"/>
        <end position="152"/>
    </location>
</feature>
<dbReference type="Proteomes" id="UP001497382">
    <property type="component" value="Unassembled WGS sequence"/>
</dbReference>
<keyword evidence="3" id="KW-1133">Transmembrane helix</keyword>
<feature type="transmembrane region" description="Helical" evidence="3">
    <location>
        <begin position="1604"/>
        <end position="1628"/>
    </location>
</feature>
<evidence type="ECO:0000256" key="2">
    <source>
        <dbReference type="SAM" id="MobiDB-lite"/>
    </source>
</evidence>
<feature type="compositionally biased region" description="Polar residues" evidence="2">
    <location>
        <begin position="239"/>
        <end position="268"/>
    </location>
</feature>
<proteinExistence type="predicted"/>
<feature type="domain" description="EGF-like" evidence="4">
    <location>
        <begin position="1564"/>
        <end position="1600"/>
    </location>
</feature>
<organism evidence="5 6">
    <name type="scientific">Larinioides sclopetarius</name>
    <dbReference type="NCBI Taxonomy" id="280406"/>
    <lineage>
        <taxon>Eukaryota</taxon>
        <taxon>Metazoa</taxon>
        <taxon>Ecdysozoa</taxon>
        <taxon>Arthropoda</taxon>
        <taxon>Chelicerata</taxon>
        <taxon>Arachnida</taxon>
        <taxon>Araneae</taxon>
        <taxon>Araneomorphae</taxon>
        <taxon>Entelegynae</taxon>
        <taxon>Araneoidea</taxon>
        <taxon>Araneidae</taxon>
        <taxon>Larinioides</taxon>
    </lineage>
</organism>
<evidence type="ECO:0000313" key="5">
    <source>
        <dbReference type="EMBL" id="CAL1261871.1"/>
    </source>
</evidence>
<feature type="compositionally biased region" description="Basic and acidic residues" evidence="2">
    <location>
        <begin position="214"/>
        <end position="227"/>
    </location>
</feature>
<comment type="caution">
    <text evidence="1">Lacks conserved residue(s) required for the propagation of feature annotation.</text>
</comment>
<evidence type="ECO:0000313" key="6">
    <source>
        <dbReference type="Proteomes" id="UP001497382"/>
    </source>
</evidence>
<reference evidence="5 6" key="1">
    <citation type="submission" date="2024-04" db="EMBL/GenBank/DDBJ databases">
        <authorList>
            <person name="Rising A."/>
            <person name="Reimegard J."/>
            <person name="Sonavane S."/>
            <person name="Akerstrom W."/>
            <person name="Nylinder S."/>
            <person name="Hedman E."/>
            <person name="Kallberg Y."/>
        </authorList>
    </citation>
    <scope>NUCLEOTIDE SEQUENCE [LARGE SCALE GENOMIC DNA]</scope>
</reference>
<name>A0AAV1YTK6_9ARAC</name>
<feature type="region of interest" description="Disordered" evidence="2">
    <location>
        <begin position="239"/>
        <end position="284"/>
    </location>
</feature>
<protein>
    <recommendedName>
        <fullName evidence="4">EGF-like domain-containing protein</fullName>
    </recommendedName>
</protein>
<dbReference type="PROSITE" id="PS50026">
    <property type="entry name" value="EGF_3"/>
    <property type="match status" value="2"/>
</dbReference>
<feature type="region of interest" description="Disordered" evidence="2">
    <location>
        <begin position="1715"/>
        <end position="1742"/>
    </location>
</feature>
<feature type="compositionally biased region" description="Polar residues" evidence="2">
    <location>
        <begin position="1254"/>
        <end position="1283"/>
    </location>
</feature>
<feature type="compositionally biased region" description="Polar residues" evidence="2">
    <location>
        <begin position="1219"/>
        <end position="1233"/>
    </location>
</feature>
<keyword evidence="1" id="KW-0245">EGF-like domain</keyword>
<dbReference type="Gene3D" id="2.10.25.10">
    <property type="entry name" value="Laminin"/>
    <property type="match status" value="1"/>
</dbReference>
<dbReference type="SMART" id="SM00181">
    <property type="entry name" value="EGF"/>
    <property type="match status" value="2"/>
</dbReference>
<feature type="region of interest" description="Disordered" evidence="2">
    <location>
        <begin position="1219"/>
        <end position="1297"/>
    </location>
</feature>
<dbReference type="PROSITE" id="PS00022">
    <property type="entry name" value="EGF_1"/>
    <property type="match status" value="1"/>
</dbReference>
<keyword evidence="3" id="KW-0812">Transmembrane</keyword>
<gene>
    <name evidence="5" type="ORF">LARSCL_LOCUS666</name>
</gene>
<keyword evidence="6" id="KW-1185">Reference proteome</keyword>
<evidence type="ECO:0000256" key="3">
    <source>
        <dbReference type="SAM" id="Phobius"/>
    </source>
</evidence>
<sequence>MIELKRNVVMFTILTVGAVYFLYEDLRKIFTPILHASKKVNLASDELTEGFLGRKLLALDSNGNEDSLELGTELSAFLKEKLNSNEKTKGISKKFVYNKLGRNRMKKLSRRKRNARHNDLGWKLSLNITNNENPPKVVSNLGSEDDSSSKPEKEKFLNMAIQMEGASSDKSFKELHQAWNSVELLLRSLYGKNASFKGNERDITAEISTESNDIESHDSPTEKPEKERTPKFLFGLLNFGNSENPPLDGNGTTLENRNSSENATSPKTNVVPLEGPTSTKAPLSTNDTEELLEAFGFVEQISEEPTIVPVSETFMDFESISSEFNTQFAEKFEKTSSSPIEITTIKSEPSFTSEQLKEFCISLLSRIHNSPKSIDRFSEEDGSGELDTMALGDKEIITGFQPFNTDVPKEETTKSTNQRFGIFASIWNRFAGRRMVQDPIDASLQSSTTLKHDIALEKTKDGTDEAFILKSESSSILGISDSTESDEIFFSDEDGSALTVPDCESFFRQIQNDAVFSKPNLLDIINNPILLNLHPSQFNFTEILDDKQMRSMRSDSTDPESDFSFTEEKNDLITPSVNSKHKELSDEFAINELLSEQPDKNSFENTISNQDPLSTPNFFDAQESFQSGAFDKSDIDNLITENGKDLRKSATETFFLSEKVTTMQIQSFTGLLDDGLFVQSDVREKTEMPSSKDSADFDDKIFGVLNFGSGERNLEDSDSLTTQDAIEFPENRSFHPDLINFASGDSDLNEVFLVNEQETTSTDSVTGLNVFDAILSLRKEESLMKNTDSDTFDINEENRQTESQSTISDEKPHLEFHFDPKEIHTESQSILDLTNMPATQSISDDQKPLHDIFDEKQHIEFHFDPEEKFTENQDAVLDSTNMPVIESLSEDQTYFQNILDESGDEHRIFPALLNVFGSGDGRELSEIPTGPGLDTEFAECLDCFENKSSSFSVDDYDDCGSDINDTVMLTGEKLSTTINPLSNKIVSDASIHDDEIYLNKDDAFYESNQDPLEFSTRHSPKSLISSPVPETINYENYDNSENIGYENYDNYANVGYEATNNENYNSKNIGYEATNYEHHNNSANIGYENYDNYANIGYEATNYENYNSKNIGYDSTNYEHHDNSANIGYEATNYEHYDNYGYDIYDITTPQPFQHVHIEGECDESHFDIKTEAFSASPTGTTMISEDLRFMDTLFLTGSGAGGLFGNDDGEINLVQEPDTTSFPFQLPPVSNRQSRRGGRMDDISFTMWPAESGKQSDFTQPQKASNSELTSQDPTLDNNFLQTPEEKGFSTDSITDMTTHGSIQTLGDAFHNSKINEDTTRISLDVSNEAVTAISIQTNSFVIPKKKAKDLPPRYCNHAGECNVASNEGCITKEGRGVCDCRRSFVRHPDTDICEAPFTMRTSLKLPAEVFHEDLRDKHSELYKNKTRDAIDTMWLVVYQDPTLEYNVADIGVTGFEEGSLVIHWKIVFAMKNVSISEIVQEVDGKLEETFKRQVVLEMAPLNVKNAKLLSFSDINPCEKREQNYCSRDADCMRDEYRGFRCHCKDGYLDNSKNPMYPGEICIAACPPNYCGENGYCEVRWNGEKQCLCNGWYFGEKCSVSGILVISCFAGANVVIIALVLAAVFFCKRRRQRRTRFYENNQIMFQPNREAGQFDRVSPRLAASIALDELGPTKTSKYMAISTPLYMKPDIQITSPSIMGSSISYDYDSTFDRTPSAEVNMEPPKYDAIPEEPKYNSVPEV</sequence>
<feature type="region of interest" description="Disordered" evidence="2">
    <location>
        <begin position="206"/>
        <end position="227"/>
    </location>
</feature>
<keyword evidence="3" id="KW-0472">Membrane</keyword>
<keyword evidence="1" id="KW-1015">Disulfide bond</keyword>
<evidence type="ECO:0000259" key="4">
    <source>
        <dbReference type="PROSITE" id="PS50026"/>
    </source>
</evidence>
<evidence type="ECO:0000256" key="1">
    <source>
        <dbReference type="PROSITE-ProRule" id="PRU00076"/>
    </source>
</evidence>
<feature type="disulfide bond" evidence="1">
    <location>
        <begin position="1590"/>
        <end position="1599"/>
    </location>
</feature>
<feature type="transmembrane region" description="Helical" evidence="3">
    <location>
        <begin position="7"/>
        <end position="23"/>
    </location>
</feature>
<comment type="caution">
    <text evidence="5">The sequence shown here is derived from an EMBL/GenBank/DDBJ whole genome shotgun (WGS) entry which is preliminary data.</text>
</comment>
<dbReference type="InterPro" id="IPR000742">
    <property type="entry name" value="EGF"/>
</dbReference>
<accession>A0AAV1YTK6</accession>
<dbReference type="EMBL" id="CAXIEN010000004">
    <property type="protein sequence ID" value="CAL1261871.1"/>
    <property type="molecule type" value="Genomic_DNA"/>
</dbReference>
<feature type="domain" description="EGF-like" evidence="4">
    <location>
        <begin position="1515"/>
        <end position="1555"/>
    </location>
</feature>